<gene>
    <name evidence="2" type="ORF">QQS35_16925</name>
</gene>
<evidence type="ECO:0000313" key="2">
    <source>
        <dbReference type="EMBL" id="MDL4842124.1"/>
    </source>
</evidence>
<reference evidence="2 3" key="1">
    <citation type="submission" date="2023-06" db="EMBL/GenBank/DDBJ databases">
        <title>Aquibacillus rhizosphaerae LR5S19.</title>
        <authorList>
            <person name="Sun J.-Q."/>
        </authorList>
    </citation>
    <scope>NUCLEOTIDE SEQUENCE [LARGE SCALE GENOMIC DNA]</scope>
    <source>
        <strain evidence="2 3">LR5S19</strain>
    </source>
</reference>
<feature type="domain" description="Saccharopine dehydrogenase NADP binding" evidence="1">
    <location>
        <begin position="4"/>
        <end position="122"/>
    </location>
</feature>
<keyword evidence="3" id="KW-1185">Reference proteome</keyword>
<dbReference type="EMBL" id="JASTZU010000056">
    <property type="protein sequence ID" value="MDL4842124.1"/>
    <property type="molecule type" value="Genomic_DNA"/>
</dbReference>
<evidence type="ECO:0000313" key="3">
    <source>
        <dbReference type="Proteomes" id="UP001235343"/>
    </source>
</evidence>
<protein>
    <submittedName>
        <fullName evidence="2">Saccharopine dehydrogenase NADP-binding domain-containing protein</fullName>
    </submittedName>
</protein>
<comment type="caution">
    <text evidence="2">The sequence shown here is derived from an EMBL/GenBank/DDBJ whole genome shotgun (WGS) entry which is preliminary data.</text>
</comment>
<dbReference type="PANTHER" id="PTHR43796:SF2">
    <property type="entry name" value="CARBOXYNORSPERMIDINE SYNTHASE"/>
    <property type="match status" value="1"/>
</dbReference>
<dbReference type="Gene3D" id="3.40.50.720">
    <property type="entry name" value="NAD(P)-binding Rossmann-like Domain"/>
    <property type="match status" value="1"/>
</dbReference>
<organism evidence="2 3">
    <name type="scientific">Aquibacillus rhizosphaerae</name>
    <dbReference type="NCBI Taxonomy" id="3051431"/>
    <lineage>
        <taxon>Bacteria</taxon>
        <taxon>Bacillati</taxon>
        <taxon>Bacillota</taxon>
        <taxon>Bacilli</taxon>
        <taxon>Bacillales</taxon>
        <taxon>Bacillaceae</taxon>
        <taxon>Aquibacillus</taxon>
    </lineage>
</organism>
<accession>A0ABT7L8D1</accession>
<dbReference type="RefSeq" id="WP_285933410.1">
    <property type="nucleotide sequence ID" value="NZ_JASTZU010000056.1"/>
</dbReference>
<proteinExistence type="predicted"/>
<sequence length="366" mass="41334">MKNILVIGGYGQVGSVICKTLSHIYPEKIIAAGRNFEKAKNFSLSMNGKILPLAIDIYNLDVTHEVFKKTKLVIMCLDQKDTSFVEKCIQNKVDYIDISPSYNILSKIESLNTKALESQTTLILGVGLAPGLSNLLVKKIIPQFDKVIKTDIYLMLGIGEKHGNDGVEWLLNNINNKYSIFENGEIRKVGSFTEGKDVELPKKYGKRKAYRFDLADQYIVSKTLELENVSSRFFYDSAFITNELVILKKLGVFKLLNYKFFKKLFAKIFVGALHIFDWLKIGSNDYLIKAEVFGEISGEEVTIESVLLGSNNTEITGNVASIIGNKLIQNKYSPGVHYTEQLFDLDEILSKLDDEITYNYEVNILD</sequence>
<dbReference type="InterPro" id="IPR005097">
    <property type="entry name" value="Sacchrp_dh_NADP-bd"/>
</dbReference>
<dbReference type="InterPro" id="IPR036291">
    <property type="entry name" value="NAD(P)-bd_dom_sf"/>
</dbReference>
<dbReference type="Pfam" id="PF03435">
    <property type="entry name" value="Sacchrp_dh_NADP"/>
    <property type="match status" value="1"/>
</dbReference>
<evidence type="ECO:0000259" key="1">
    <source>
        <dbReference type="Pfam" id="PF03435"/>
    </source>
</evidence>
<dbReference type="Gene3D" id="3.30.360.10">
    <property type="entry name" value="Dihydrodipicolinate Reductase, domain 2"/>
    <property type="match status" value="1"/>
</dbReference>
<dbReference type="SUPFAM" id="SSF51735">
    <property type="entry name" value="NAD(P)-binding Rossmann-fold domains"/>
    <property type="match status" value="1"/>
</dbReference>
<dbReference type="Proteomes" id="UP001235343">
    <property type="component" value="Unassembled WGS sequence"/>
</dbReference>
<name>A0ABT7L8D1_9BACI</name>
<dbReference type="PANTHER" id="PTHR43796">
    <property type="entry name" value="CARBOXYNORSPERMIDINE SYNTHASE"/>
    <property type="match status" value="1"/>
</dbReference>